<name>A0A2L0UYX4_9CAUD</name>
<evidence type="ECO:0000313" key="2">
    <source>
        <dbReference type="Proteomes" id="UP000223042"/>
    </source>
</evidence>
<dbReference type="Proteomes" id="UP000223042">
    <property type="component" value="Segment"/>
</dbReference>
<sequence length="76" mass="8614">MVTKFVPPVPPEAAPPMTKPRGLHCRYVFADGKHLNIFGVQDINVDGEWYRVRDGKGSLFIINKDAVLYIEQKTVE</sequence>
<organism evidence="1 2">
    <name type="scientific">Agrobacterium phage Atu_ph02</name>
    <dbReference type="NCBI Taxonomy" id="2024261"/>
    <lineage>
        <taxon>Viruses</taxon>
        <taxon>Duplodnaviria</taxon>
        <taxon>Heunggongvirae</taxon>
        <taxon>Uroviricota</taxon>
        <taxon>Caudoviricetes</taxon>
        <taxon>Autographivirales</taxon>
        <taxon>Dunnvirinae</taxon>
        <taxon>Atuphduovirus</taxon>
        <taxon>Atuphduovirus atuph02</taxon>
    </lineage>
</organism>
<keyword evidence="2" id="KW-1185">Reference proteome</keyword>
<protein>
    <submittedName>
        <fullName evidence="1">Uncharacterized protein</fullName>
    </submittedName>
</protein>
<reference evidence="2" key="1">
    <citation type="submission" date="2017-06" db="EMBL/GenBank/DDBJ databases">
        <authorList>
            <person name="Spollen W.G."/>
            <person name="Givan S.A."/>
            <person name="Brown P.B."/>
            <person name="Attai H."/>
        </authorList>
    </citation>
    <scope>NUCLEOTIDE SEQUENCE [LARGE SCALE GENOMIC DNA]</scope>
</reference>
<accession>A0A2L0UYX4</accession>
<evidence type="ECO:0000313" key="1">
    <source>
        <dbReference type="EMBL" id="AUZ94735.1"/>
    </source>
</evidence>
<dbReference type="EMBL" id="MF403005">
    <property type="protein sequence ID" value="AUZ94735.1"/>
    <property type="molecule type" value="Genomic_DNA"/>
</dbReference>
<dbReference type="KEGG" id="vg:54981989"/>
<dbReference type="RefSeq" id="YP_009791801.1">
    <property type="nucleotide sequence ID" value="NC_047845.1"/>
</dbReference>
<dbReference type="GeneID" id="54981989"/>
<proteinExistence type="predicted"/>